<dbReference type="InterPro" id="IPR036182">
    <property type="entry name" value="PCuAC_sf"/>
</dbReference>
<name>A0A562IWB2_9ACTN</name>
<evidence type="ECO:0000256" key="2">
    <source>
        <dbReference type="SAM" id="SignalP"/>
    </source>
</evidence>
<evidence type="ECO:0000313" key="4">
    <source>
        <dbReference type="Proteomes" id="UP000321490"/>
    </source>
</evidence>
<protein>
    <submittedName>
        <fullName evidence="3">Uncharacterized protein DUF461</fullName>
    </submittedName>
</protein>
<comment type="caution">
    <text evidence="3">The sequence shown here is derived from an EMBL/GenBank/DDBJ whole genome shotgun (WGS) entry which is preliminary data.</text>
</comment>
<dbReference type="EMBL" id="VLKF01000001">
    <property type="protein sequence ID" value="TWH75103.1"/>
    <property type="molecule type" value="Genomic_DNA"/>
</dbReference>
<evidence type="ECO:0000256" key="1">
    <source>
        <dbReference type="SAM" id="MobiDB-lite"/>
    </source>
</evidence>
<keyword evidence="4" id="KW-1185">Reference proteome</keyword>
<dbReference type="RefSeq" id="WP_153361274.1">
    <property type="nucleotide sequence ID" value="NZ_ML762504.1"/>
</dbReference>
<dbReference type="SUPFAM" id="SSF110087">
    <property type="entry name" value="DR1885-like metal-binding protein"/>
    <property type="match status" value="1"/>
</dbReference>
<proteinExistence type="predicted"/>
<feature type="region of interest" description="Disordered" evidence="1">
    <location>
        <begin position="173"/>
        <end position="196"/>
    </location>
</feature>
<organism evidence="3 4">
    <name type="scientific">Modestobacter roseus</name>
    <dbReference type="NCBI Taxonomy" id="1181884"/>
    <lineage>
        <taxon>Bacteria</taxon>
        <taxon>Bacillati</taxon>
        <taxon>Actinomycetota</taxon>
        <taxon>Actinomycetes</taxon>
        <taxon>Geodermatophilales</taxon>
        <taxon>Geodermatophilaceae</taxon>
        <taxon>Modestobacter</taxon>
    </lineage>
</organism>
<evidence type="ECO:0000313" key="3">
    <source>
        <dbReference type="EMBL" id="TWH75103.1"/>
    </source>
</evidence>
<accession>A0A562IWB2</accession>
<sequence length="196" mass="20425">MSTSTPVRRHRSRAWFAAAAAVPIALAGCGNEDELPTQDDVPTVEGGAVGPNEQVDSDVEVVGVHLEFPVDGQYEVGEDASLFFAITNTGTDPVTLVDVTGEDFADAVSSGGEAAGEDALAIEVPPNANVYVGAEGSPSVTLLELTESLRSSQSIPVTLVFEDAREITVEAMVAAPGDEPSETYSFPDPDEDLDND</sequence>
<dbReference type="AlphaFoldDB" id="A0A562IWB2"/>
<keyword evidence="2" id="KW-0732">Signal</keyword>
<dbReference type="Proteomes" id="UP000321490">
    <property type="component" value="Unassembled WGS sequence"/>
</dbReference>
<dbReference type="Pfam" id="PF04314">
    <property type="entry name" value="PCuAC"/>
    <property type="match status" value="1"/>
</dbReference>
<dbReference type="InterPro" id="IPR007410">
    <property type="entry name" value="LpqE-like"/>
</dbReference>
<reference evidence="3 4" key="1">
    <citation type="submission" date="2019-07" db="EMBL/GenBank/DDBJ databases">
        <title>R&amp;d 2014.</title>
        <authorList>
            <person name="Klenk H.-P."/>
        </authorList>
    </citation>
    <scope>NUCLEOTIDE SEQUENCE [LARGE SCALE GENOMIC DNA]</scope>
    <source>
        <strain evidence="3 4">DSM 45764</strain>
    </source>
</reference>
<dbReference type="OrthoDB" id="5188566at2"/>
<gene>
    <name evidence="3" type="ORF">JD78_03654</name>
</gene>
<dbReference type="Gene3D" id="2.60.40.1890">
    <property type="entry name" value="PCu(A)C copper chaperone"/>
    <property type="match status" value="1"/>
</dbReference>
<feature type="signal peptide" evidence="2">
    <location>
        <begin position="1"/>
        <end position="27"/>
    </location>
</feature>
<feature type="chain" id="PRO_5038918907" evidence="2">
    <location>
        <begin position="28"/>
        <end position="196"/>
    </location>
</feature>